<proteinExistence type="inferred from homology"/>
<comment type="similarity">
    <text evidence="2 7">Belongs to the precorrin methyltransferase family.</text>
</comment>
<keyword evidence="10" id="KW-1185">Reference proteome</keyword>
<dbReference type="InterPro" id="IPR006364">
    <property type="entry name" value="CobI/CbiL/CobIJ_dom"/>
</dbReference>
<dbReference type="NCBIfam" id="TIGR01467">
    <property type="entry name" value="cobI_cbiL"/>
    <property type="match status" value="1"/>
</dbReference>
<dbReference type="InterPro" id="IPR035996">
    <property type="entry name" value="4pyrrol_Methylase_sf"/>
</dbReference>
<gene>
    <name evidence="9" type="ORF">ATK74_2474</name>
</gene>
<accession>A0A2A9CTV8</accession>
<dbReference type="PANTHER" id="PTHR43467">
    <property type="entry name" value="COBALT-PRECORRIN-2 C(20)-METHYLTRANSFERASE"/>
    <property type="match status" value="1"/>
</dbReference>
<dbReference type="PIRSF" id="PIRSF036427">
    <property type="entry name" value="Precrrn-2_mtase"/>
    <property type="match status" value="1"/>
</dbReference>
<dbReference type="UniPathway" id="UPA00148"/>
<feature type="domain" description="Tetrapyrrole methylase" evidence="8">
    <location>
        <begin position="11"/>
        <end position="227"/>
    </location>
</feature>
<evidence type="ECO:0000256" key="6">
    <source>
        <dbReference type="ARBA" id="ARBA00022691"/>
    </source>
</evidence>
<evidence type="ECO:0000256" key="4">
    <source>
        <dbReference type="ARBA" id="ARBA00022603"/>
    </source>
</evidence>
<dbReference type="Pfam" id="PF00590">
    <property type="entry name" value="TP_methylase"/>
    <property type="match status" value="1"/>
</dbReference>
<dbReference type="OrthoDB" id="9804789at2"/>
<dbReference type="SUPFAM" id="SSF53790">
    <property type="entry name" value="Tetrapyrrole methylase"/>
    <property type="match status" value="1"/>
</dbReference>
<evidence type="ECO:0000256" key="3">
    <source>
        <dbReference type="ARBA" id="ARBA00022573"/>
    </source>
</evidence>
<keyword evidence="5 9" id="KW-0808">Transferase</keyword>
<reference evidence="9 10" key="1">
    <citation type="submission" date="2017-10" db="EMBL/GenBank/DDBJ databases">
        <title>Sequencing the genomes of 1000 actinobacteria strains.</title>
        <authorList>
            <person name="Klenk H.-P."/>
        </authorList>
    </citation>
    <scope>NUCLEOTIDE SEQUENCE [LARGE SCALE GENOMIC DNA]</scope>
    <source>
        <strain evidence="9 10">DSM 15597</strain>
    </source>
</reference>
<comment type="caution">
    <text evidence="9">The sequence shown here is derived from an EMBL/GenBank/DDBJ whole genome shotgun (WGS) entry which is preliminary data.</text>
</comment>
<dbReference type="Gene3D" id="3.40.1010.10">
    <property type="entry name" value="Cobalt-precorrin-4 Transmethylase, Domain 1"/>
    <property type="match status" value="1"/>
</dbReference>
<dbReference type="GO" id="GO:0032259">
    <property type="term" value="P:methylation"/>
    <property type="evidence" value="ECO:0007669"/>
    <property type="project" value="UniProtKB-KW"/>
</dbReference>
<evidence type="ECO:0000256" key="7">
    <source>
        <dbReference type="PIRNR" id="PIRNR036427"/>
    </source>
</evidence>
<keyword evidence="3" id="KW-0169">Cobalamin biosynthesis</keyword>
<organism evidence="9 10">
    <name type="scientific">Propionicimonas paludicola</name>
    <dbReference type="NCBI Taxonomy" id="185243"/>
    <lineage>
        <taxon>Bacteria</taxon>
        <taxon>Bacillati</taxon>
        <taxon>Actinomycetota</taxon>
        <taxon>Actinomycetes</taxon>
        <taxon>Propionibacteriales</taxon>
        <taxon>Nocardioidaceae</taxon>
        <taxon>Propionicimonas</taxon>
    </lineage>
</organism>
<evidence type="ECO:0000256" key="1">
    <source>
        <dbReference type="ARBA" id="ARBA00004953"/>
    </source>
</evidence>
<evidence type="ECO:0000259" key="8">
    <source>
        <dbReference type="Pfam" id="PF00590"/>
    </source>
</evidence>
<dbReference type="PANTHER" id="PTHR43467:SF2">
    <property type="entry name" value="COBALT-PRECORRIN-2 C(20)-METHYLTRANSFERASE"/>
    <property type="match status" value="1"/>
</dbReference>
<keyword evidence="6" id="KW-0949">S-adenosyl-L-methionine</keyword>
<evidence type="ECO:0000313" key="10">
    <source>
        <dbReference type="Proteomes" id="UP000226079"/>
    </source>
</evidence>
<keyword evidence="4 9" id="KW-0489">Methyltransferase</keyword>
<dbReference type="AlphaFoldDB" id="A0A2A9CTV8"/>
<dbReference type="InterPro" id="IPR012382">
    <property type="entry name" value="CobI/CbiL"/>
</dbReference>
<dbReference type="Proteomes" id="UP000226079">
    <property type="component" value="Unassembled WGS sequence"/>
</dbReference>
<dbReference type="GO" id="GO:0030788">
    <property type="term" value="F:precorrin-2 C20-methyltransferase activity"/>
    <property type="evidence" value="ECO:0007669"/>
    <property type="project" value="InterPro"/>
</dbReference>
<sequence>MAATPAPPTPTLVGVGVGPGDPELITVKAVAVLQRADVILVPATEASADAAGRAEQIVLAACPEAATKLRRIPFSMAQRRGVGRARTESWQASAQAAVDAFSAGATTVAFATVGDPSVYSTFSYLAAQVQAVMPGVDVSVVPGITAMQALAAASRTPLVEGTESLTLVPATAGLETVREALAHSDTVVAYKGGRQLAELRAVVAASGRDGVLGVNLGRADQTVTPLAEVTEASAPYFSTVQIVGARDGIGGRL</sequence>
<dbReference type="InterPro" id="IPR014776">
    <property type="entry name" value="4pyrrole_Mease_sub2"/>
</dbReference>
<name>A0A2A9CTV8_9ACTN</name>
<dbReference type="CDD" id="cd11645">
    <property type="entry name" value="Precorrin_2_C20_MT"/>
    <property type="match status" value="1"/>
</dbReference>
<dbReference type="Gene3D" id="3.30.950.10">
    <property type="entry name" value="Methyltransferase, Cobalt-precorrin-4 Transmethylase, Domain 2"/>
    <property type="match status" value="1"/>
</dbReference>
<dbReference type="InterPro" id="IPR014777">
    <property type="entry name" value="4pyrrole_Mease_sub1"/>
</dbReference>
<evidence type="ECO:0000313" key="9">
    <source>
        <dbReference type="EMBL" id="PFG17897.1"/>
    </source>
</evidence>
<comment type="pathway">
    <text evidence="1">Cofactor biosynthesis; adenosylcobalamin biosynthesis.</text>
</comment>
<evidence type="ECO:0000256" key="2">
    <source>
        <dbReference type="ARBA" id="ARBA00005879"/>
    </source>
</evidence>
<dbReference type="InterPro" id="IPR000878">
    <property type="entry name" value="4pyrrol_Mease"/>
</dbReference>
<dbReference type="EMBL" id="PDJC01000001">
    <property type="protein sequence ID" value="PFG17897.1"/>
    <property type="molecule type" value="Genomic_DNA"/>
</dbReference>
<protein>
    <submittedName>
        <fullName evidence="9">Precorrin-2 C20-methyltransferase /cobalt-factor II C20-methyltransferase</fullName>
    </submittedName>
</protein>
<dbReference type="RefSeq" id="WP_098461289.1">
    <property type="nucleotide sequence ID" value="NZ_PDJC01000001.1"/>
</dbReference>
<dbReference type="GO" id="GO:0009236">
    <property type="term" value="P:cobalamin biosynthetic process"/>
    <property type="evidence" value="ECO:0007669"/>
    <property type="project" value="UniProtKB-UniRule"/>
</dbReference>
<evidence type="ECO:0000256" key="5">
    <source>
        <dbReference type="ARBA" id="ARBA00022679"/>
    </source>
</evidence>